<keyword evidence="2" id="KW-1185">Reference proteome</keyword>
<name>A0A2R5GEF1_9STRA</name>
<dbReference type="InterPro" id="IPR019734">
    <property type="entry name" value="TPR_rpt"/>
</dbReference>
<dbReference type="InterPro" id="IPR011990">
    <property type="entry name" value="TPR-like_helical_dom_sf"/>
</dbReference>
<evidence type="ECO:0000313" key="2">
    <source>
        <dbReference type="Proteomes" id="UP000241890"/>
    </source>
</evidence>
<accession>A0A2R5GEF1</accession>
<dbReference type="SUPFAM" id="SSF48452">
    <property type="entry name" value="TPR-like"/>
    <property type="match status" value="1"/>
</dbReference>
<reference evidence="1 2" key="1">
    <citation type="submission" date="2017-12" db="EMBL/GenBank/DDBJ databases">
        <title>Sequencing, de novo assembly and annotation of complete genome of a new Thraustochytrid species, strain FCC1311.</title>
        <authorList>
            <person name="Sedici K."/>
            <person name="Godart F."/>
            <person name="Aiese Cigliano R."/>
            <person name="Sanseverino W."/>
            <person name="Barakat M."/>
            <person name="Ortet P."/>
            <person name="Marechal E."/>
            <person name="Cagnac O."/>
            <person name="Amato A."/>
        </authorList>
    </citation>
    <scope>NUCLEOTIDE SEQUENCE [LARGE SCALE GENOMIC DNA]</scope>
</reference>
<dbReference type="AlphaFoldDB" id="A0A2R5GEF1"/>
<dbReference type="Pfam" id="PF13181">
    <property type="entry name" value="TPR_8"/>
    <property type="match status" value="1"/>
</dbReference>
<proteinExistence type="predicted"/>
<dbReference type="Proteomes" id="UP000241890">
    <property type="component" value="Unassembled WGS sequence"/>
</dbReference>
<dbReference type="OrthoDB" id="414774at2759"/>
<dbReference type="Gene3D" id="1.25.40.10">
    <property type="entry name" value="Tetratricopeptide repeat domain"/>
    <property type="match status" value="2"/>
</dbReference>
<evidence type="ECO:0000313" key="1">
    <source>
        <dbReference type="EMBL" id="GBG28699.1"/>
    </source>
</evidence>
<sequence>MYELEMAAAHAPRWTLDAAGLGPTADTNDDDGAQAWFERGVQWMYAFNHEEAITCFKASAEAAPLAPEPRILISYCHGVNYNNPSCEDAPTSFPSNAEAVRFAEEALALVNDTTSPKVAGLAKAMRTRCALPGPTNESGRMTLNEAFAREMHALQEVVPADADLKCLYAESIMVLKPWDLYDKAGRPREAQGAFPGTAKLQALLTASVQEFPGHVGLLHMFIHCMEMSANPADADGPAQDLVKAAAGSDLAHLLHMPAHIWIQTGQYAQVVEASRRACAANRKIVHARGVALFYSAYRYHDLHMQIYGACMMASRAHAMEAALELRTDAMSDATKAFMADKGMCSALEAFSPMVLHVFIRFGDWEAILREVPASDQSIYRVYNATLSYARGIAFAALGKTVEAENERADFRAAAALVPSEWTLFNNTAKDILAVADCMLDGEIEYRKGNYDQAFASLRQAVELDDGFVYDEPWPWMVPTRHALASLLLEQGHAAEARTVFVEDLSKNKGNIWSLSGLELCAERAPDICPPLDSIQRKTLERCRSEADTSVRAPCLCMLSEAKSSSMAATTKGCCSST</sequence>
<dbReference type="SMART" id="SM00028">
    <property type="entry name" value="TPR"/>
    <property type="match status" value="3"/>
</dbReference>
<comment type="caution">
    <text evidence="1">The sequence shown here is derived from an EMBL/GenBank/DDBJ whole genome shotgun (WGS) entry which is preliminary data.</text>
</comment>
<dbReference type="InParanoid" id="A0A2R5GEF1"/>
<protein>
    <submittedName>
        <fullName evidence="1">Uncharacterized protein</fullName>
    </submittedName>
</protein>
<organism evidence="1 2">
    <name type="scientific">Hondaea fermentalgiana</name>
    <dbReference type="NCBI Taxonomy" id="2315210"/>
    <lineage>
        <taxon>Eukaryota</taxon>
        <taxon>Sar</taxon>
        <taxon>Stramenopiles</taxon>
        <taxon>Bigyra</taxon>
        <taxon>Labyrinthulomycetes</taxon>
        <taxon>Thraustochytrida</taxon>
        <taxon>Thraustochytriidae</taxon>
        <taxon>Hondaea</taxon>
    </lineage>
</organism>
<dbReference type="EMBL" id="BEYU01000046">
    <property type="protein sequence ID" value="GBG28699.1"/>
    <property type="molecule type" value="Genomic_DNA"/>
</dbReference>
<dbReference type="PANTHER" id="PTHR45588">
    <property type="entry name" value="TPR DOMAIN-CONTAINING PROTEIN"/>
    <property type="match status" value="1"/>
</dbReference>
<dbReference type="PANTHER" id="PTHR45588:SF1">
    <property type="entry name" value="WW DOMAIN-CONTAINING PROTEIN"/>
    <property type="match status" value="1"/>
</dbReference>
<gene>
    <name evidence="1" type="ORF">FCC1311_049202</name>
</gene>